<dbReference type="CDD" id="cd07379">
    <property type="entry name" value="MPP_239FB"/>
    <property type="match status" value="1"/>
</dbReference>
<dbReference type="Proteomes" id="UP000327013">
    <property type="component" value="Unassembled WGS sequence"/>
</dbReference>
<dbReference type="GO" id="GO:0016787">
    <property type="term" value="F:hydrolase activity"/>
    <property type="evidence" value="ECO:0007669"/>
    <property type="project" value="InterPro"/>
</dbReference>
<dbReference type="Gene3D" id="3.60.21.10">
    <property type="match status" value="1"/>
</dbReference>
<dbReference type="EMBL" id="VIBQ01000014">
    <property type="protein sequence ID" value="KAB8349541.1"/>
    <property type="molecule type" value="Genomic_DNA"/>
</dbReference>
<dbReference type="InterPro" id="IPR004843">
    <property type="entry name" value="Calcineurin-like_PHP"/>
</dbReference>
<dbReference type="AlphaFoldDB" id="A0A5N6KVJ1"/>
<evidence type="ECO:0000259" key="1">
    <source>
        <dbReference type="Pfam" id="PF00149"/>
    </source>
</evidence>
<gene>
    <name evidence="2" type="ORF">FH972_023567</name>
</gene>
<proteinExistence type="predicted"/>
<reference evidence="2 3" key="1">
    <citation type="submission" date="2019-06" db="EMBL/GenBank/DDBJ databases">
        <title>A chromosomal-level reference genome of Carpinus fangiana (Coryloideae, Betulaceae).</title>
        <authorList>
            <person name="Yang X."/>
            <person name="Wang Z."/>
            <person name="Zhang L."/>
            <person name="Hao G."/>
            <person name="Liu J."/>
            <person name="Yang Y."/>
        </authorList>
    </citation>
    <scope>NUCLEOTIDE SEQUENCE [LARGE SCALE GENOMIC DNA]</scope>
    <source>
        <strain evidence="2">Cfa_2016G</strain>
        <tissue evidence="2">Leaf</tissue>
    </source>
</reference>
<dbReference type="Pfam" id="PF00149">
    <property type="entry name" value="Metallophos"/>
    <property type="match status" value="1"/>
</dbReference>
<name>A0A5N6KVJ1_9ROSI</name>
<dbReference type="InterPro" id="IPR051693">
    <property type="entry name" value="UPF0046_metallophosphoest"/>
</dbReference>
<protein>
    <recommendedName>
        <fullName evidence="1">Calcineurin-like phosphoesterase domain-containing protein</fullName>
    </recommendedName>
</protein>
<dbReference type="PANTHER" id="PTHR12905">
    <property type="entry name" value="METALLOPHOSPHOESTERASE"/>
    <property type="match status" value="1"/>
</dbReference>
<evidence type="ECO:0000313" key="3">
    <source>
        <dbReference type="Proteomes" id="UP000327013"/>
    </source>
</evidence>
<dbReference type="PANTHER" id="PTHR12905:SF28">
    <property type="entry name" value="RHAMNOGALACTURONATE LYASE C-RELATED"/>
    <property type="match status" value="1"/>
</dbReference>
<sequence length="407" mass="44897">MYGILKDARQWPVVLNLILELGQGSNDVLALLLGEFVAMAANAAVHIIDCAGEAALVRRRVGRYRGQFCGQSQSSKPPTNLWVQMPNDPVDLLDTPNGASLCTTPFFRASSAAMSLDSLINRSEPTWWSLLRKDPHKTLAQSLYRSRGQNIPAGSSGLKVVCISDTHNTKPNVPPGDLLIHAGDFTQSGTLKELQAQIDWLTSLPHQHKVAIAGNHDLVLDSTTQAAAEGRHLINWGSVIYLENESTVCHFAGGRKLTIHGNPLTRRHGNWCFQYSSTADVFSSTVPEDTDVLITHSPPSFHLDLGGLGDWNLLREVWRVRPMLHVFGHIHAAHGTENAIFDSFQVRYESLYHRSEGFVSLVQMVLLLLFQKLFGSRPSRTITTFVNAASVGGLKDNLVREPIVVYI</sequence>
<dbReference type="OrthoDB" id="630188at2759"/>
<comment type="caution">
    <text evidence="2">The sequence shown here is derived from an EMBL/GenBank/DDBJ whole genome shotgun (WGS) entry which is preliminary data.</text>
</comment>
<dbReference type="InterPro" id="IPR029052">
    <property type="entry name" value="Metallo-depent_PP-like"/>
</dbReference>
<feature type="domain" description="Calcineurin-like phosphoesterase" evidence="1">
    <location>
        <begin position="162"/>
        <end position="332"/>
    </location>
</feature>
<accession>A0A5N6KVJ1</accession>
<evidence type="ECO:0000313" key="2">
    <source>
        <dbReference type="EMBL" id="KAB8349541.1"/>
    </source>
</evidence>
<organism evidence="2 3">
    <name type="scientific">Carpinus fangiana</name>
    <dbReference type="NCBI Taxonomy" id="176857"/>
    <lineage>
        <taxon>Eukaryota</taxon>
        <taxon>Viridiplantae</taxon>
        <taxon>Streptophyta</taxon>
        <taxon>Embryophyta</taxon>
        <taxon>Tracheophyta</taxon>
        <taxon>Spermatophyta</taxon>
        <taxon>Magnoliopsida</taxon>
        <taxon>eudicotyledons</taxon>
        <taxon>Gunneridae</taxon>
        <taxon>Pentapetalae</taxon>
        <taxon>rosids</taxon>
        <taxon>fabids</taxon>
        <taxon>Fagales</taxon>
        <taxon>Betulaceae</taxon>
        <taxon>Carpinus</taxon>
    </lineage>
</organism>
<keyword evidence="3" id="KW-1185">Reference proteome</keyword>
<dbReference type="SUPFAM" id="SSF56300">
    <property type="entry name" value="Metallo-dependent phosphatases"/>
    <property type="match status" value="1"/>
</dbReference>